<dbReference type="GO" id="GO:0005524">
    <property type="term" value="F:ATP binding"/>
    <property type="evidence" value="ECO:0007669"/>
    <property type="project" value="UniProtKB-KW"/>
</dbReference>
<dbReference type="SUPFAM" id="SSF52540">
    <property type="entry name" value="P-loop containing nucleoside triphosphate hydrolases"/>
    <property type="match status" value="2"/>
</dbReference>
<evidence type="ECO:0000256" key="4">
    <source>
        <dbReference type="ARBA" id="ARBA00022741"/>
    </source>
</evidence>
<evidence type="ECO:0000256" key="3">
    <source>
        <dbReference type="ARBA" id="ARBA00022722"/>
    </source>
</evidence>
<dbReference type="SMART" id="SM00487">
    <property type="entry name" value="DEXDc"/>
    <property type="match status" value="1"/>
</dbReference>
<evidence type="ECO:0000313" key="13">
    <source>
        <dbReference type="Proteomes" id="UP000536179"/>
    </source>
</evidence>
<sequence>MSDQPRSERRTQNRVISLFTDRSNPNYLGYRFLGDWNSRENNRPIETDLLRANLNDRGYSAAHISAALQKLETAADCTGISLYQANLRTYQLLRFGVPVQVAAGKPHETVHLIDWSEKGATRNDFAIAEEVTLRGGYQRRPDLVLYLNGIAIGVIELKRGSVEVAEGVRQLITNQETIFNEGFFATVQLVFAGNDSQGLRYGTTGTPEKFFVEWKRRTDDSLAEAVGEKRVGYTVGGTAGAYLDEPLAEMCEKNRLLDLLRNFILFDGGQKKVPRVHQYHAVKKAQERIAKQEGGVIWHTQGSGKSILMVLIAKWLLEHDADARILVVTDRDELDKQIEGVMRNAGIVGEDSPSPRITSREQFLQKLSATTPRVLCALLHKFEPDLKAARPPIHGRFYVFVDECHRTQGGDMNKQMKRWLENAIFIGFTGTPLLKKDKPMTRDVFGTNIHTYKFHEAVADKVVLDLKYEARKVPQRLTSKKAIDDWFEQKTKGLNNFQRAVLRKRWATMEELMSAGERKQRIIADIIHDFGVKPRLSNDRGTAILVAASIYEACHYYRLFQNTSFGKHCGIITSFQPNHNAISREAKNSDERYKFDTYTEHVLDDGQTTKAYEDETKRRFIEEPATMKLLIVVSKLLTGFDAPSCSYIYLDNELYDHNLFQAICRTNRLDGDDKDFGYIVDYKELYGDVQETIAVYSSDELEVDDSGADSNVELKDWLKEGKARLDAARKAINYLCEPVASPREMENYLRYFCGDANSPTALIETEPLRISFYKSVVTYVRAYGAIAPSLAEAGYTPDEASAMEAETKLYTEIRAAIKKHSGEELDIKPYESDMRHLINTYIQADPADNLGNLSSLTLTELIIETGIHDAIAKKLNAQGKLSRNAISEGIINNVRKTIIRDQLTDPRFYSEMSLLLEDLIKQKEEGTIEYEEFLKRAEEIVQKLGKKHTTSHPACLNGFPEAIVLFNNLATIPATTFHCPDDDDAKAALALELDRAMSEKAPSGWKGDDTREKQVLNNLFPIMKRDREATMAIFEIIKNQPGY</sequence>
<protein>
    <recommendedName>
        <fullName evidence="10">Type I restriction enzyme endonuclease subunit</fullName>
        <shortName evidence="10">R protein</shortName>
        <ecNumber evidence="10">3.1.21.3</ecNumber>
    </recommendedName>
</protein>
<name>A0A7W5DWL9_9BACT</name>
<dbReference type="GO" id="GO:0003677">
    <property type="term" value="F:DNA binding"/>
    <property type="evidence" value="ECO:0007669"/>
    <property type="project" value="UniProtKB-KW"/>
</dbReference>
<dbReference type="CDD" id="cd18800">
    <property type="entry name" value="SF2_C_EcoR124I-like"/>
    <property type="match status" value="1"/>
</dbReference>
<dbReference type="GO" id="GO:0009307">
    <property type="term" value="P:DNA restriction-modification system"/>
    <property type="evidence" value="ECO:0007669"/>
    <property type="project" value="UniProtKB-KW"/>
</dbReference>
<evidence type="ECO:0000256" key="8">
    <source>
        <dbReference type="ARBA" id="ARBA00022840"/>
    </source>
</evidence>
<dbReference type="Proteomes" id="UP000536179">
    <property type="component" value="Unassembled WGS sequence"/>
</dbReference>
<dbReference type="Pfam" id="PF04313">
    <property type="entry name" value="HSDR_N"/>
    <property type="match status" value="1"/>
</dbReference>
<dbReference type="InterPro" id="IPR007409">
    <property type="entry name" value="Restrct_endonuc_type1_HsdR_N"/>
</dbReference>
<dbReference type="PANTHER" id="PTHR30195:SF15">
    <property type="entry name" value="TYPE I RESTRICTION ENZYME HINDI ENDONUCLEASE SUBUNIT"/>
    <property type="match status" value="1"/>
</dbReference>
<dbReference type="AlphaFoldDB" id="A0A7W5DWL9"/>
<dbReference type="InterPro" id="IPR055180">
    <property type="entry name" value="HsdR_RecA-like_helicase_dom_2"/>
</dbReference>
<keyword evidence="4 10" id="KW-0547">Nucleotide-binding</keyword>
<proteinExistence type="inferred from homology"/>
<keyword evidence="8 10" id="KW-0067">ATP-binding</keyword>
<dbReference type="InterPro" id="IPR004473">
    <property type="entry name" value="Restrct_endonuc_typeI_HsdR"/>
</dbReference>
<dbReference type="Pfam" id="PF22679">
    <property type="entry name" value="T1R_D3-like"/>
    <property type="match status" value="1"/>
</dbReference>
<comment type="similarity">
    <text evidence="2 10">Belongs to the HsdR family.</text>
</comment>
<comment type="function">
    <text evidence="10">Subunit R is required for both nuclease and ATPase activities, but not for modification.</text>
</comment>
<comment type="subunit">
    <text evidence="10">The type I restriction/modification system is composed of three polypeptides R, M and S.</text>
</comment>
<keyword evidence="5 10" id="KW-0680">Restriction system</keyword>
<feature type="domain" description="Helicase ATP-binding" evidence="11">
    <location>
        <begin position="286"/>
        <end position="450"/>
    </location>
</feature>
<dbReference type="InterPro" id="IPR014001">
    <property type="entry name" value="Helicase_ATP-bd"/>
</dbReference>
<keyword evidence="6" id="KW-0255">Endonuclease</keyword>
<dbReference type="GO" id="GO:0009035">
    <property type="term" value="F:type I site-specific deoxyribonuclease activity"/>
    <property type="evidence" value="ECO:0007669"/>
    <property type="project" value="UniProtKB-EC"/>
</dbReference>
<dbReference type="CDD" id="cd22332">
    <property type="entry name" value="HsdR_N"/>
    <property type="match status" value="1"/>
</dbReference>
<dbReference type="NCBIfam" id="TIGR00348">
    <property type="entry name" value="hsdR"/>
    <property type="match status" value="1"/>
</dbReference>
<gene>
    <name evidence="12" type="ORF">FHS27_001312</name>
</gene>
<evidence type="ECO:0000259" key="11">
    <source>
        <dbReference type="PROSITE" id="PS51192"/>
    </source>
</evidence>
<evidence type="ECO:0000256" key="5">
    <source>
        <dbReference type="ARBA" id="ARBA00022747"/>
    </source>
</evidence>
<keyword evidence="3" id="KW-0540">Nuclease</keyword>
<evidence type="ECO:0000256" key="9">
    <source>
        <dbReference type="ARBA" id="ARBA00023125"/>
    </source>
</evidence>
<dbReference type="Gene3D" id="3.40.50.300">
    <property type="entry name" value="P-loop containing nucleotide triphosphate hydrolases"/>
    <property type="match status" value="2"/>
</dbReference>
<accession>A0A7W5DWL9</accession>
<organism evidence="12 13">
    <name type="scientific">Aporhodopirellula rubra</name>
    <dbReference type="NCBI Taxonomy" id="980271"/>
    <lineage>
        <taxon>Bacteria</taxon>
        <taxon>Pseudomonadati</taxon>
        <taxon>Planctomycetota</taxon>
        <taxon>Planctomycetia</taxon>
        <taxon>Pirellulales</taxon>
        <taxon>Pirellulaceae</taxon>
        <taxon>Aporhodopirellula</taxon>
    </lineage>
</organism>
<evidence type="ECO:0000256" key="1">
    <source>
        <dbReference type="ARBA" id="ARBA00000851"/>
    </source>
</evidence>
<comment type="catalytic activity">
    <reaction evidence="1 10">
        <text>Endonucleolytic cleavage of DNA to give random double-stranded fragments with terminal 5'-phosphates, ATP is simultaneously hydrolyzed.</text>
        <dbReference type="EC" id="3.1.21.3"/>
    </reaction>
</comment>
<dbReference type="InterPro" id="IPR027417">
    <property type="entry name" value="P-loop_NTPase"/>
</dbReference>
<dbReference type="EC" id="3.1.21.3" evidence="10"/>
<keyword evidence="9 10" id="KW-0238">DNA-binding</keyword>
<keyword evidence="13" id="KW-1185">Reference proteome</keyword>
<evidence type="ECO:0000256" key="2">
    <source>
        <dbReference type="ARBA" id="ARBA00008598"/>
    </source>
</evidence>
<dbReference type="InterPro" id="IPR051268">
    <property type="entry name" value="Type-I_R_enzyme_R_subunit"/>
</dbReference>
<reference evidence="12 13" key="1">
    <citation type="submission" date="2020-08" db="EMBL/GenBank/DDBJ databases">
        <title>Genomic Encyclopedia of Type Strains, Phase III (KMG-III): the genomes of soil and plant-associated and newly described type strains.</title>
        <authorList>
            <person name="Whitman W."/>
        </authorList>
    </citation>
    <scope>NUCLEOTIDE SEQUENCE [LARGE SCALE GENOMIC DNA]</scope>
    <source>
        <strain evidence="12 13">CECT 8075</strain>
    </source>
</reference>
<dbReference type="Gene3D" id="3.90.1570.50">
    <property type="match status" value="1"/>
</dbReference>
<dbReference type="PANTHER" id="PTHR30195">
    <property type="entry name" value="TYPE I SITE-SPECIFIC DEOXYRIBONUCLEASE PROTEIN SUBUNIT M AND R"/>
    <property type="match status" value="1"/>
</dbReference>
<evidence type="ECO:0000313" key="12">
    <source>
        <dbReference type="EMBL" id="MBB3205512.1"/>
    </source>
</evidence>
<evidence type="ECO:0000256" key="6">
    <source>
        <dbReference type="ARBA" id="ARBA00022759"/>
    </source>
</evidence>
<dbReference type="PROSITE" id="PS51192">
    <property type="entry name" value="HELICASE_ATP_BIND_1"/>
    <property type="match status" value="1"/>
</dbReference>
<dbReference type="Pfam" id="PF18766">
    <property type="entry name" value="SWI2_SNF2"/>
    <property type="match status" value="1"/>
</dbReference>
<evidence type="ECO:0000256" key="7">
    <source>
        <dbReference type="ARBA" id="ARBA00022801"/>
    </source>
</evidence>
<dbReference type="InterPro" id="IPR040980">
    <property type="entry name" value="SWI2_SNF2"/>
</dbReference>
<dbReference type="EMBL" id="JACHXU010000003">
    <property type="protein sequence ID" value="MBB3205512.1"/>
    <property type="molecule type" value="Genomic_DNA"/>
</dbReference>
<keyword evidence="7 10" id="KW-0378">Hydrolase</keyword>
<evidence type="ECO:0000256" key="10">
    <source>
        <dbReference type="RuleBase" id="RU364115"/>
    </source>
</evidence>
<dbReference type="RefSeq" id="WP_184303149.1">
    <property type="nucleotide sequence ID" value="NZ_JACHXU010000003.1"/>
</dbReference>
<comment type="caution">
    <text evidence="12">The sequence shown here is derived from an EMBL/GenBank/DDBJ whole genome shotgun (WGS) entry which is preliminary data.</text>
</comment>